<evidence type="ECO:0000256" key="10">
    <source>
        <dbReference type="ARBA" id="ARBA00049493"/>
    </source>
</evidence>
<dbReference type="InterPro" id="IPR046373">
    <property type="entry name" value="Acyl-CoA_Oxase/DH_mid-dom_sf"/>
</dbReference>
<dbReference type="PROSITE" id="PS00072">
    <property type="entry name" value="ACYL_COA_DH_1"/>
    <property type="match status" value="1"/>
</dbReference>
<dbReference type="Gene3D" id="1.20.140.10">
    <property type="entry name" value="Butyryl-CoA Dehydrogenase, subunit A, domain 3"/>
    <property type="match status" value="1"/>
</dbReference>
<dbReference type="Pfam" id="PF02770">
    <property type="entry name" value="Acyl-CoA_dh_M"/>
    <property type="match status" value="1"/>
</dbReference>
<dbReference type="GO" id="GO:0050660">
    <property type="term" value="F:flavin adenine dinucleotide binding"/>
    <property type="evidence" value="ECO:0007669"/>
    <property type="project" value="InterPro"/>
</dbReference>
<dbReference type="EC" id="1.3.8.6" evidence="9"/>
<dbReference type="SUPFAM" id="SSF47203">
    <property type="entry name" value="Acyl-CoA dehydrogenase C-terminal domain-like"/>
    <property type="match status" value="1"/>
</dbReference>
<keyword evidence="4 11" id="KW-0274">FAD</keyword>
<dbReference type="InterPro" id="IPR006091">
    <property type="entry name" value="Acyl-CoA_Oxase/DH_mid-dom"/>
</dbReference>
<evidence type="ECO:0000256" key="8">
    <source>
        <dbReference type="ARBA" id="ARBA00037927"/>
    </source>
</evidence>
<dbReference type="PANTHER" id="PTHR42807:SF1">
    <property type="entry name" value="GLUTARYL-COA DEHYDROGENASE, MITOCHONDRIAL"/>
    <property type="match status" value="1"/>
</dbReference>
<evidence type="ECO:0000256" key="2">
    <source>
        <dbReference type="ARBA" id="ARBA00009347"/>
    </source>
</evidence>
<evidence type="ECO:0000313" key="12">
    <source>
        <dbReference type="EMBL" id="SDC55248.1"/>
    </source>
</evidence>
<name>A0A222VLS5_9PSEU</name>
<evidence type="ECO:0000256" key="5">
    <source>
        <dbReference type="ARBA" id="ARBA00022946"/>
    </source>
</evidence>
<dbReference type="Gene3D" id="2.40.110.10">
    <property type="entry name" value="Butyryl-CoA Dehydrogenase, subunit A, domain 2"/>
    <property type="match status" value="1"/>
</dbReference>
<dbReference type="Pfam" id="PF02771">
    <property type="entry name" value="Acyl-CoA_dh_N"/>
    <property type="match status" value="1"/>
</dbReference>
<dbReference type="InterPro" id="IPR036250">
    <property type="entry name" value="AcylCo_DH-like_C"/>
</dbReference>
<dbReference type="GO" id="GO:0000062">
    <property type="term" value="F:fatty-acyl-CoA binding"/>
    <property type="evidence" value="ECO:0007669"/>
    <property type="project" value="TreeGrafter"/>
</dbReference>
<keyword evidence="6 11" id="KW-0560">Oxidoreductase</keyword>
<comment type="pathway">
    <text evidence="8">Amino-acid metabolism; tryptophan metabolism.</text>
</comment>
<dbReference type="InterPro" id="IPR009075">
    <property type="entry name" value="AcylCo_DH/oxidase_C"/>
</dbReference>
<dbReference type="Pfam" id="PF00441">
    <property type="entry name" value="Acyl-CoA_dh_1"/>
    <property type="match status" value="1"/>
</dbReference>
<evidence type="ECO:0000256" key="1">
    <source>
        <dbReference type="ARBA" id="ARBA00001974"/>
    </source>
</evidence>
<protein>
    <recommendedName>
        <fullName evidence="9">glutaryl-CoA dehydrogenase (ETF)</fullName>
        <ecNumber evidence="9">1.3.8.6</ecNumber>
    </recommendedName>
</protein>
<evidence type="ECO:0000313" key="13">
    <source>
        <dbReference type="Proteomes" id="UP000199494"/>
    </source>
</evidence>
<comment type="catalytic activity">
    <reaction evidence="10">
        <text>glutaryl-CoA + oxidized [electron-transfer flavoprotein] + 2 H(+) = (2E)-butenoyl-CoA + reduced [electron-transfer flavoprotein] + CO2</text>
        <dbReference type="Rhea" id="RHEA:13389"/>
        <dbReference type="Rhea" id="RHEA-COMP:10685"/>
        <dbReference type="Rhea" id="RHEA-COMP:10686"/>
        <dbReference type="ChEBI" id="CHEBI:15378"/>
        <dbReference type="ChEBI" id="CHEBI:16526"/>
        <dbReference type="ChEBI" id="CHEBI:57332"/>
        <dbReference type="ChEBI" id="CHEBI:57378"/>
        <dbReference type="ChEBI" id="CHEBI:57692"/>
        <dbReference type="ChEBI" id="CHEBI:58307"/>
        <dbReference type="EC" id="1.3.8.6"/>
    </reaction>
</comment>
<dbReference type="GO" id="GO:0033539">
    <property type="term" value="P:fatty acid beta-oxidation using acyl-CoA dehydrogenase"/>
    <property type="evidence" value="ECO:0007669"/>
    <property type="project" value="TreeGrafter"/>
</dbReference>
<gene>
    <name evidence="12" type="ORF">SAMN05421630_102544</name>
</gene>
<dbReference type="GO" id="GO:0046949">
    <property type="term" value="P:fatty-acyl-CoA biosynthetic process"/>
    <property type="evidence" value="ECO:0007669"/>
    <property type="project" value="TreeGrafter"/>
</dbReference>
<comment type="pathway">
    <text evidence="7">Amino-acid metabolism; lysine degradation.</text>
</comment>
<dbReference type="InterPro" id="IPR052033">
    <property type="entry name" value="Glutaryl-CoA_DH_mitochondrial"/>
</dbReference>
<dbReference type="InterPro" id="IPR009100">
    <property type="entry name" value="AcylCoA_DH/oxidase_NM_dom_sf"/>
</dbReference>
<dbReference type="EMBL" id="FMZE01000002">
    <property type="protein sequence ID" value="SDC55248.1"/>
    <property type="molecule type" value="Genomic_DNA"/>
</dbReference>
<dbReference type="KEGG" id="pmad:BAY61_07680"/>
<dbReference type="InterPro" id="IPR037069">
    <property type="entry name" value="AcylCoA_DH/ox_N_sf"/>
</dbReference>
<dbReference type="AlphaFoldDB" id="A0A222VLS5"/>
<keyword evidence="5" id="KW-0809">Transit peptide</keyword>
<accession>A0A222VLS5</accession>
<dbReference type="InterPro" id="IPR013786">
    <property type="entry name" value="AcylCoA_DH/ox_N"/>
</dbReference>
<dbReference type="Proteomes" id="UP000199494">
    <property type="component" value="Unassembled WGS sequence"/>
</dbReference>
<evidence type="ECO:0000256" key="6">
    <source>
        <dbReference type="ARBA" id="ARBA00023002"/>
    </source>
</evidence>
<keyword evidence="3 11" id="KW-0285">Flavoprotein</keyword>
<dbReference type="SUPFAM" id="SSF56645">
    <property type="entry name" value="Acyl-CoA dehydrogenase NM domain-like"/>
    <property type="match status" value="1"/>
</dbReference>
<dbReference type="InterPro" id="IPR006089">
    <property type="entry name" value="Acyl-CoA_DH_CS"/>
</dbReference>
<evidence type="ECO:0000256" key="11">
    <source>
        <dbReference type="RuleBase" id="RU362125"/>
    </source>
</evidence>
<dbReference type="STRING" id="530584.SAMN05421630_102544"/>
<keyword evidence="13" id="KW-1185">Reference proteome</keyword>
<dbReference type="OrthoDB" id="9770681at2"/>
<dbReference type="PANTHER" id="PTHR42807">
    <property type="entry name" value="GLUTARYL-COA DEHYDROGENASE, MITOCHONDRIAL"/>
    <property type="match status" value="1"/>
</dbReference>
<sequence length="392" mass="41632">MASAGATSSEHDLLDLDDELSVEARTTRDAVCAYATTELGPRIADWYERGTLPRDVAKELGALGLFGMQLNGYGCPGLSADAYGVTCRELEAVDSGLRSLVSVQGCLAMFAIHRYGSEDQRRAWLPAMATGEALGCFGLTEPEAGSDPGSMRTFARRDGADWVLSGTKTWINNGAIADVAVIWARADDGILGFLVPTDAPGFTAREITRKLSLRASNTATIVLDDVRVPSPALLPGARGLKCVLSCLNEARFGIVWGVVGAARSCYTSALDYVGSREQFGRPLASYQLSQRKLADMAIAVTHAGMTALRLTALKQAGRLTPVRISLGKLANARSAIEVARIARGMLGANGVTLDYPVMRHMANLEAVLTVEGTEEVHTLTIGHAVTGLSAFR</sequence>
<evidence type="ECO:0000256" key="7">
    <source>
        <dbReference type="ARBA" id="ARBA00037899"/>
    </source>
</evidence>
<dbReference type="Gene3D" id="1.10.540.10">
    <property type="entry name" value="Acyl-CoA dehydrogenase/oxidase, N-terminal domain"/>
    <property type="match status" value="1"/>
</dbReference>
<evidence type="ECO:0000256" key="3">
    <source>
        <dbReference type="ARBA" id="ARBA00022630"/>
    </source>
</evidence>
<comment type="cofactor">
    <cofactor evidence="1 11">
        <name>FAD</name>
        <dbReference type="ChEBI" id="CHEBI:57692"/>
    </cofactor>
</comment>
<evidence type="ECO:0000256" key="4">
    <source>
        <dbReference type="ARBA" id="ARBA00022827"/>
    </source>
</evidence>
<proteinExistence type="inferred from homology"/>
<dbReference type="GO" id="GO:0004361">
    <property type="term" value="F:glutaryl-CoA dehydrogenase activity"/>
    <property type="evidence" value="ECO:0007669"/>
    <property type="project" value="UniProtKB-EC"/>
</dbReference>
<reference evidence="12 13" key="1">
    <citation type="submission" date="2016-10" db="EMBL/GenBank/DDBJ databases">
        <authorList>
            <person name="de Groot N.N."/>
        </authorList>
    </citation>
    <scope>NUCLEOTIDE SEQUENCE [LARGE SCALE GENOMIC DNA]</scope>
    <source>
        <strain evidence="12 13">CGMCC 4.5506</strain>
    </source>
</reference>
<evidence type="ECO:0000256" key="9">
    <source>
        <dbReference type="ARBA" id="ARBA00039033"/>
    </source>
</evidence>
<comment type="similarity">
    <text evidence="2 11">Belongs to the acyl-CoA dehydrogenase family.</text>
</comment>
<organism evidence="12 13">
    <name type="scientific">Prauserella marina</name>
    <dbReference type="NCBI Taxonomy" id="530584"/>
    <lineage>
        <taxon>Bacteria</taxon>
        <taxon>Bacillati</taxon>
        <taxon>Actinomycetota</taxon>
        <taxon>Actinomycetes</taxon>
        <taxon>Pseudonocardiales</taxon>
        <taxon>Pseudonocardiaceae</taxon>
        <taxon>Prauserella</taxon>
    </lineage>
</organism>